<dbReference type="AlphaFoldDB" id="A0A9W7GBK4"/>
<protein>
    <submittedName>
        <fullName evidence="2">Uncharacterized protein</fullName>
    </submittedName>
</protein>
<reference evidence="3" key="1">
    <citation type="journal article" date="2023" name="Commun. Biol.">
        <title>Genome analysis of Parmales, the sister group of diatoms, reveals the evolutionary specialization of diatoms from phago-mixotrophs to photoautotrophs.</title>
        <authorList>
            <person name="Ban H."/>
            <person name="Sato S."/>
            <person name="Yoshikawa S."/>
            <person name="Yamada K."/>
            <person name="Nakamura Y."/>
            <person name="Ichinomiya M."/>
            <person name="Sato N."/>
            <person name="Blanc-Mathieu R."/>
            <person name="Endo H."/>
            <person name="Kuwata A."/>
            <person name="Ogata H."/>
        </authorList>
    </citation>
    <scope>NUCLEOTIDE SEQUENCE [LARGE SCALE GENOMIC DNA]</scope>
</reference>
<comment type="caution">
    <text evidence="2">The sequence shown here is derived from an EMBL/GenBank/DDBJ whole genome shotgun (WGS) entry which is preliminary data.</text>
</comment>
<organism evidence="2 3">
    <name type="scientific">Triparma columacea</name>
    <dbReference type="NCBI Taxonomy" id="722753"/>
    <lineage>
        <taxon>Eukaryota</taxon>
        <taxon>Sar</taxon>
        <taxon>Stramenopiles</taxon>
        <taxon>Ochrophyta</taxon>
        <taxon>Bolidophyceae</taxon>
        <taxon>Parmales</taxon>
        <taxon>Triparmaceae</taxon>
        <taxon>Triparma</taxon>
    </lineage>
</organism>
<evidence type="ECO:0000256" key="1">
    <source>
        <dbReference type="SAM" id="SignalP"/>
    </source>
</evidence>
<feature type="chain" id="PRO_5040931742" evidence="1">
    <location>
        <begin position="21"/>
        <end position="212"/>
    </location>
</feature>
<proteinExistence type="predicted"/>
<name>A0A9W7GBK4_9STRA</name>
<keyword evidence="3" id="KW-1185">Reference proteome</keyword>
<feature type="signal peptide" evidence="1">
    <location>
        <begin position="1"/>
        <end position="20"/>
    </location>
</feature>
<sequence length="212" mass="24098">MRTVCFLFFLITAIADIAKATNPECLEDRPNDTCVVKASSHSFSPPNLLIPEDVRGVYWIDAGPDAPGYSNPWVDLNYLTPFPDDDKKAGQFYVLDKTAGYQSWEDVDESFPYIKSLQSRTTRSEVDPTDLTVNWSACLFTCGSSFETWFPLPISSPSKKVGENEYIRQAKIFGYVVAEWKGYRIIDDKGKKTGFFDQMIQRIDDRAVMIQK</sequence>
<accession>A0A9W7GBK4</accession>
<evidence type="ECO:0000313" key="3">
    <source>
        <dbReference type="Proteomes" id="UP001165065"/>
    </source>
</evidence>
<evidence type="ECO:0000313" key="2">
    <source>
        <dbReference type="EMBL" id="GMI41084.1"/>
    </source>
</evidence>
<dbReference type="OrthoDB" id="189412at2759"/>
<dbReference type="EMBL" id="BRYA01000142">
    <property type="protein sequence ID" value="GMI41084.1"/>
    <property type="molecule type" value="Genomic_DNA"/>
</dbReference>
<dbReference type="Proteomes" id="UP001165065">
    <property type="component" value="Unassembled WGS sequence"/>
</dbReference>
<keyword evidence="1" id="KW-0732">Signal</keyword>
<gene>
    <name evidence="2" type="ORF">TrCOL_g12433</name>
</gene>